<keyword evidence="3 5" id="KW-0238">DNA-binding</keyword>
<dbReference type="Pfam" id="PF00440">
    <property type="entry name" value="TetR_N"/>
    <property type="match status" value="1"/>
</dbReference>
<dbReference type="Gene3D" id="1.10.357.10">
    <property type="entry name" value="Tetracycline Repressor, domain 2"/>
    <property type="match status" value="1"/>
</dbReference>
<dbReference type="GO" id="GO:0000976">
    <property type="term" value="F:transcription cis-regulatory region binding"/>
    <property type="evidence" value="ECO:0007669"/>
    <property type="project" value="TreeGrafter"/>
</dbReference>
<evidence type="ECO:0000313" key="7">
    <source>
        <dbReference type="EMBL" id="PUZ28080.1"/>
    </source>
</evidence>
<dbReference type="SUPFAM" id="SSF48498">
    <property type="entry name" value="Tetracyclin repressor-like, C-terminal domain"/>
    <property type="match status" value="1"/>
</dbReference>
<evidence type="ECO:0000256" key="3">
    <source>
        <dbReference type="ARBA" id="ARBA00023125"/>
    </source>
</evidence>
<proteinExistence type="predicted"/>
<dbReference type="SUPFAM" id="SSF46689">
    <property type="entry name" value="Homeodomain-like"/>
    <property type="match status" value="1"/>
</dbReference>
<feature type="domain" description="HTH tetR-type" evidence="6">
    <location>
        <begin position="28"/>
        <end position="88"/>
    </location>
</feature>
<dbReference type="AlphaFoldDB" id="A0A2T7BKB1"/>
<keyword evidence="1" id="KW-0678">Repressor</keyword>
<evidence type="ECO:0000256" key="4">
    <source>
        <dbReference type="ARBA" id="ARBA00023163"/>
    </source>
</evidence>
<keyword evidence="2" id="KW-0805">Transcription regulation</keyword>
<feature type="DNA-binding region" description="H-T-H motif" evidence="5">
    <location>
        <begin position="51"/>
        <end position="70"/>
    </location>
</feature>
<dbReference type="PRINTS" id="PR00455">
    <property type="entry name" value="HTHTETR"/>
</dbReference>
<keyword evidence="8" id="KW-1185">Reference proteome</keyword>
<evidence type="ECO:0000256" key="2">
    <source>
        <dbReference type="ARBA" id="ARBA00023015"/>
    </source>
</evidence>
<dbReference type="PANTHER" id="PTHR30055:SF175">
    <property type="entry name" value="HTH-TYPE TRANSCRIPTIONAL REPRESSOR KSTR2"/>
    <property type="match status" value="1"/>
</dbReference>
<sequence length="232" mass="27114">MPETFGLMKVSISFVPYLKRGICQTYRMEVPERILDTAFGLFRQYGTRSITMDDIAMKLGISKKTLYAHFTDKNDLVVQAIDRFLNHIRSASTHLPQKADNAIEELFLVMLLMHEQYGEINPVIMSDLQKFHPSAFALFQDHKDGYMNTMVRQNLERGIREGLYRPALNLTVLPHFRTLAMTLCLEVERFNLQHMDMWEIQKVLVEHFLYGVASPKGYQLIEHYRHTLTNNK</sequence>
<dbReference type="Proteomes" id="UP000244450">
    <property type="component" value="Unassembled WGS sequence"/>
</dbReference>
<comment type="caution">
    <text evidence="7">The sequence shown here is derived from an EMBL/GenBank/DDBJ whole genome shotgun (WGS) entry which is preliminary data.</text>
</comment>
<evidence type="ECO:0000256" key="1">
    <source>
        <dbReference type="ARBA" id="ARBA00022491"/>
    </source>
</evidence>
<organism evidence="7 8">
    <name type="scientific">Chitinophaga parva</name>
    <dbReference type="NCBI Taxonomy" id="2169414"/>
    <lineage>
        <taxon>Bacteria</taxon>
        <taxon>Pseudomonadati</taxon>
        <taxon>Bacteroidota</taxon>
        <taxon>Chitinophagia</taxon>
        <taxon>Chitinophagales</taxon>
        <taxon>Chitinophagaceae</taxon>
        <taxon>Chitinophaga</taxon>
    </lineage>
</organism>
<evidence type="ECO:0000259" key="6">
    <source>
        <dbReference type="PROSITE" id="PS50977"/>
    </source>
</evidence>
<accession>A0A2T7BKB1</accession>
<dbReference type="InterPro" id="IPR050109">
    <property type="entry name" value="HTH-type_TetR-like_transc_reg"/>
</dbReference>
<dbReference type="GO" id="GO:0003700">
    <property type="term" value="F:DNA-binding transcription factor activity"/>
    <property type="evidence" value="ECO:0007669"/>
    <property type="project" value="TreeGrafter"/>
</dbReference>
<evidence type="ECO:0000313" key="8">
    <source>
        <dbReference type="Proteomes" id="UP000244450"/>
    </source>
</evidence>
<dbReference type="EMBL" id="QCYK01000001">
    <property type="protein sequence ID" value="PUZ28080.1"/>
    <property type="molecule type" value="Genomic_DNA"/>
</dbReference>
<name>A0A2T7BKB1_9BACT</name>
<protein>
    <submittedName>
        <fullName evidence="7">TetR/AcrR family transcriptional regulator</fullName>
    </submittedName>
</protein>
<keyword evidence="4" id="KW-0804">Transcription</keyword>
<dbReference type="Gene3D" id="1.10.10.60">
    <property type="entry name" value="Homeodomain-like"/>
    <property type="match status" value="1"/>
</dbReference>
<dbReference type="InterPro" id="IPR036271">
    <property type="entry name" value="Tet_transcr_reg_TetR-rel_C_sf"/>
</dbReference>
<gene>
    <name evidence="7" type="ORF">DCC81_00935</name>
</gene>
<dbReference type="InterPro" id="IPR009057">
    <property type="entry name" value="Homeodomain-like_sf"/>
</dbReference>
<dbReference type="InterPro" id="IPR001647">
    <property type="entry name" value="HTH_TetR"/>
</dbReference>
<dbReference type="OrthoDB" id="881297at2"/>
<evidence type="ECO:0000256" key="5">
    <source>
        <dbReference type="PROSITE-ProRule" id="PRU00335"/>
    </source>
</evidence>
<reference evidence="7 8" key="1">
    <citation type="submission" date="2018-04" db="EMBL/GenBank/DDBJ databases">
        <title>Chitinophaga fuyangensis sp. nov., isolated from soil in a chemical factory.</title>
        <authorList>
            <person name="Chen K."/>
        </authorList>
    </citation>
    <scope>NUCLEOTIDE SEQUENCE [LARGE SCALE GENOMIC DNA]</scope>
    <source>
        <strain evidence="7 8">LY-1</strain>
    </source>
</reference>
<dbReference type="PROSITE" id="PS50977">
    <property type="entry name" value="HTH_TETR_2"/>
    <property type="match status" value="1"/>
</dbReference>
<dbReference type="PANTHER" id="PTHR30055">
    <property type="entry name" value="HTH-TYPE TRANSCRIPTIONAL REGULATOR RUTR"/>
    <property type="match status" value="1"/>
</dbReference>